<evidence type="ECO:0000256" key="1">
    <source>
        <dbReference type="SAM" id="MobiDB-lite"/>
    </source>
</evidence>
<protein>
    <submittedName>
        <fullName evidence="2">P-loop containing nucleoside triphosphate hydrolase protein</fullName>
    </submittedName>
</protein>
<proteinExistence type="predicted"/>
<dbReference type="STRING" id="2025994.A0A2T3AG59"/>
<feature type="region of interest" description="Disordered" evidence="1">
    <location>
        <begin position="50"/>
        <end position="70"/>
    </location>
</feature>
<dbReference type="AlphaFoldDB" id="A0A2T3AG59"/>
<dbReference type="EMBL" id="KZ678395">
    <property type="protein sequence ID" value="PSR97076.1"/>
    <property type="molecule type" value="Genomic_DNA"/>
</dbReference>
<evidence type="ECO:0000313" key="3">
    <source>
        <dbReference type="Proteomes" id="UP000241462"/>
    </source>
</evidence>
<dbReference type="FunCoup" id="A0A2T3AG59">
    <property type="interactions" value="7"/>
</dbReference>
<sequence length="262" mass="28862">MDNQVEKLVDKAWAKFLETPPDRRLMIGIGGIPGSGKTTLSQIITAELNKRHHNQQQQQQSTSSSSQPSPIAAFVPMDGYHLTRAQLSAMPDPATAHARRGAEFTFDGASFLALVRALREPLPSAATVITATPPSHPSSFPHGTIFAPSFDHSLKDPKENDIPILPTHRILVFEGNYIALDQDPWRTAANLMDQVWFVEVDFAVARKRLAQRHVRAGIAANEEEGDRRAVENDLPNGEEIVQKRGAVDEVVVSREDGSWVHA</sequence>
<gene>
    <name evidence="2" type="ORF">BD289DRAFT_363057</name>
</gene>
<organism evidence="2 3">
    <name type="scientific">Coniella lustricola</name>
    <dbReference type="NCBI Taxonomy" id="2025994"/>
    <lineage>
        <taxon>Eukaryota</taxon>
        <taxon>Fungi</taxon>
        <taxon>Dikarya</taxon>
        <taxon>Ascomycota</taxon>
        <taxon>Pezizomycotina</taxon>
        <taxon>Sordariomycetes</taxon>
        <taxon>Sordariomycetidae</taxon>
        <taxon>Diaporthales</taxon>
        <taxon>Schizoparmaceae</taxon>
        <taxon>Coniella</taxon>
    </lineage>
</organism>
<name>A0A2T3AG59_9PEZI</name>
<keyword evidence="2" id="KW-0378">Hydrolase</keyword>
<dbReference type="InParanoid" id="A0A2T3AG59"/>
<dbReference type="OrthoDB" id="6362633at2759"/>
<dbReference type="Proteomes" id="UP000241462">
    <property type="component" value="Unassembled WGS sequence"/>
</dbReference>
<feature type="compositionally biased region" description="Low complexity" evidence="1">
    <location>
        <begin position="55"/>
        <end position="70"/>
    </location>
</feature>
<dbReference type="Gene3D" id="3.40.50.300">
    <property type="entry name" value="P-loop containing nucleotide triphosphate hydrolases"/>
    <property type="match status" value="1"/>
</dbReference>
<dbReference type="SUPFAM" id="SSF52540">
    <property type="entry name" value="P-loop containing nucleoside triphosphate hydrolases"/>
    <property type="match status" value="1"/>
</dbReference>
<dbReference type="InterPro" id="IPR027417">
    <property type="entry name" value="P-loop_NTPase"/>
</dbReference>
<dbReference type="GO" id="GO:0016787">
    <property type="term" value="F:hydrolase activity"/>
    <property type="evidence" value="ECO:0007669"/>
    <property type="project" value="UniProtKB-KW"/>
</dbReference>
<accession>A0A2T3AG59</accession>
<keyword evidence="3" id="KW-1185">Reference proteome</keyword>
<evidence type="ECO:0000313" key="2">
    <source>
        <dbReference type="EMBL" id="PSR97076.1"/>
    </source>
</evidence>
<dbReference type="PANTHER" id="PTHR10285">
    <property type="entry name" value="URIDINE KINASE"/>
    <property type="match status" value="1"/>
</dbReference>
<reference evidence="2 3" key="1">
    <citation type="journal article" date="2018" name="Mycol. Prog.">
        <title>Coniella lustricola, a new species from submerged detritus.</title>
        <authorList>
            <person name="Raudabaugh D.B."/>
            <person name="Iturriaga T."/>
            <person name="Carver A."/>
            <person name="Mondo S."/>
            <person name="Pangilinan J."/>
            <person name="Lipzen A."/>
            <person name="He G."/>
            <person name="Amirebrahimi M."/>
            <person name="Grigoriev I.V."/>
            <person name="Miller A.N."/>
        </authorList>
    </citation>
    <scope>NUCLEOTIDE SEQUENCE [LARGE SCALE GENOMIC DNA]</scope>
    <source>
        <strain evidence="2 3">B22-T-1</strain>
    </source>
</reference>